<evidence type="ECO:0000313" key="3">
    <source>
        <dbReference type="Proteomes" id="UP000555407"/>
    </source>
</evidence>
<dbReference type="InterPro" id="IPR035940">
    <property type="entry name" value="CAP_sf"/>
</dbReference>
<dbReference type="Gene3D" id="3.40.33.10">
    <property type="entry name" value="CAP"/>
    <property type="match status" value="1"/>
</dbReference>
<dbReference type="InterPro" id="IPR014044">
    <property type="entry name" value="CAP_dom"/>
</dbReference>
<comment type="caution">
    <text evidence="2">The sequence shown here is derived from an EMBL/GenBank/DDBJ whole genome shotgun (WGS) entry which is preliminary data.</text>
</comment>
<dbReference type="AlphaFoldDB" id="A0A7X5VJE3"/>
<feature type="domain" description="SCP" evidence="1">
    <location>
        <begin position="2"/>
        <end position="105"/>
    </location>
</feature>
<dbReference type="SUPFAM" id="SSF55797">
    <property type="entry name" value="PR-1-like"/>
    <property type="match status" value="1"/>
</dbReference>
<accession>A0A7X5VJE3</accession>
<dbReference type="RefSeq" id="WP_337759817.1">
    <property type="nucleotide sequence ID" value="NZ_JAASRO010000001.1"/>
</dbReference>
<dbReference type="Pfam" id="PF00188">
    <property type="entry name" value="CAP"/>
    <property type="match status" value="1"/>
</dbReference>
<evidence type="ECO:0000259" key="1">
    <source>
        <dbReference type="Pfam" id="PF00188"/>
    </source>
</evidence>
<name>A0A7X5VJE3_9ACTN</name>
<reference evidence="2 3" key="1">
    <citation type="submission" date="2020-03" db="EMBL/GenBank/DDBJ databases">
        <title>Sequencing the genomes of 1000 actinobacteria strains.</title>
        <authorList>
            <person name="Klenk H.-P."/>
        </authorList>
    </citation>
    <scope>NUCLEOTIDE SEQUENCE [LARGE SCALE GENOMIC DNA]</scope>
    <source>
        <strain evidence="2 3">DSM 45490</strain>
    </source>
</reference>
<dbReference type="Proteomes" id="UP000555407">
    <property type="component" value="Unassembled WGS sequence"/>
</dbReference>
<protein>
    <submittedName>
        <fullName evidence="2">Uncharacterized protein YkwD</fullName>
    </submittedName>
</protein>
<proteinExistence type="predicted"/>
<dbReference type="CDD" id="cd05379">
    <property type="entry name" value="CAP_bacterial"/>
    <property type="match status" value="1"/>
</dbReference>
<dbReference type="PANTHER" id="PTHR31157">
    <property type="entry name" value="SCP DOMAIN-CONTAINING PROTEIN"/>
    <property type="match status" value="1"/>
</dbReference>
<evidence type="ECO:0000313" key="2">
    <source>
        <dbReference type="EMBL" id="NIK62337.1"/>
    </source>
</evidence>
<keyword evidence="3" id="KW-1185">Reference proteome</keyword>
<sequence length="124" mass="13361">MLTLTNQERAKAGCGPLRTNNALTDAAQAHASDMVDQHYFAHDSLDGRSPFDRMRDAGFTGGAMAENIAAGYSTAAAVVEGWMNSEGHRRNMLNCKYTMIGIGYDSGVIKPEWGNGSWVQNFGG</sequence>
<gene>
    <name evidence="2" type="ORF">BJY22_008054</name>
</gene>
<organism evidence="2 3">
    <name type="scientific">Kribbella shirazensis</name>
    <dbReference type="NCBI Taxonomy" id="1105143"/>
    <lineage>
        <taxon>Bacteria</taxon>
        <taxon>Bacillati</taxon>
        <taxon>Actinomycetota</taxon>
        <taxon>Actinomycetes</taxon>
        <taxon>Propionibacteriales</taxon>
        <taxon>Kribbellaceae</taxon>
        <taxon>Kribbella</taxon>
    </lineage>
</organism>
<dbReference type="EMBL" id="JAASRO010000001">
    <property type="protein sequence ID" value="NIK62337.1"/>
    <property type="molecule type" value="Genomic_DNA"/>
</dbReference>
<dbReference type="PANTHER" id="PTHR31157:SF1">
    <property type="entry name" value="SCP DOMAIN-CONTAINING PROTEIN"/>
    <property type="match status" value="1"/>
</dbReference>